<name>A0A4X1U117_PIG</name>
<reference evidence="5 6" key="1">
    <citation type="submission" date="2017-08" db="EMBL/GenBank/DDBJ databases">
        <title>USMARCv1.0.</title>
        <authorList>
            <person name="Hannum G.I."/>
            <person name="Koren S."/>
            <person name="Schroeder S.G."/>
            <person name="Chin S.C."/>
            <person name="Nonneman D.J."/>
            <person name="Becker S.A."/>
            <person name="Rosen B.D."/>
            <person name="Bickhart D.M."/>
            <person name="Putnam N.H."/>
            <person name="Green R.E."/>
            <person name="Tuggle C.K."/>
            <person name="Liu H."/>
            <person name="Rohrer G.A."/>
            <person name="Warr A."/>
            <person name="Hall R."/>
            <person name="Kim K."/>
            <person name="Hume D.A."/>
            <person name="Talbot R."/>
            <person name="Chow W."/>
            <person name="Howe K."/>
            <person name="Schwartz A.S."/>
            <person name="Watson M."/>
            <person name="Archibald A.L."/>
            <person name="Phillippy A.M."/>
            <person name="Smith T.P.L."/>
        </authorList>
    </citation>
    <scope>NUCLEOTIDE SEQUENCE [LARGE SCALE GENOMIC DNA]</scope>
</reference>
<dbReference type="Ensembl" id="ENSSSCT00070025998.1">
    <property type="protein sequence ID" value="ENSSSCP00070021580.1"/>
    <property type="gene ID" value="ENSSSCG00070013315.1"/>
</dbReference>
<dbReference type="AlphaFoldDB" id="A0A4X1U117"/>
<feature type="compositionally biased region" description="Polar residues" evidence="1">
    <location>
        <begin position="883"/>
        <end position="899"/>
    </location>
</feature>
<evidence type="ECO:0000313" key="5">
    <source>
        <dbReference type="Ensembl" id="ENSSSCP00070021580.1"/>
    </source>
</evidence>
<feature type="signal peptide" evidence="3">
    <location>
        <begin position="1"/>
        <end position="23"/>
    </location>
</feature>
<feature type="region of interest" description="Disordered" evidence="1">
    <location>
        <begin position="883"/>
        <end position="906"/>
    </location>
</feature>
<dbReference type="Gene3D" id="1.10.167.10">
    <property type="entry name" value="Regulator of G-protein Signalling 4, domain 2"/>
    <property type="match status" value="1"/>
</dbReference>
<dbReference type="InterPro" id="IPR036305">
    <property type="entry name" value="RGS_sf"/>
</dbReference>
<dbReference type="InterPro" id="IPR044926">
    <property type="entry name" value="RGS_subdomain_2"/>
</dbReference>
<dbReference type="Proteomes" id="UP000314985">
    <property type="component" value="Chromosome 9"/>
</dbReference>
<feature type="transmembrane region" description="Helical" evidence="2">
    <location>
        <begin position="1007"/>
        <end position="1024"/>
    </location>
</feature>
<evidence type="ECO:0000313" key="6">
    <source>
        <dbReference type="Proteomes" id="UP000314985"/>
    </source>
</evidence>
<feature type="region of interest" description="Disordered" evidence="1">
    <location>
        <begin position="811"/>
        <end position="832"/>
    </location>
</feature>
<dbReference type="PANTHER" id="PTHR47079:SF1">
    <property type="entry name" value="REGULATOR OF G-PROTEIN SIGNALING PROTEIN-LIKE"/>
    <property type="match status" value="1"/>
</dbReference>
<dbReference type="Pfam" id="PF00615">
    <property type="entry name" value="RGS"/>
    <property type="match status" value="1"/>
</dbReference>
<protein>
    <submittedName>
        <fullName evidence="5">Regulator of G protein signaling like 1</fullName>
    </submittedName>
</protein>
<evidence type="ECO:0000259" key="4">
    <source>
        <dbReference type="PROSITE" id="PS50132"/>
    </source>
</evidence>
<accession>A0A4X1U117</accession>
<organism evidence="5 6">
    <name type="scientific">Sus scrofa</name>
    <name type="common">Pig</name>
    <dbReference type="NCBI Taxonomy" id="9823"/>
    <lineage>
        <taxon>Eukaryota</taxon>
        <taxon>Metazoa</taxon>
        <taxon>Chordata</taxon>
        <taxon>Craniata</taxon>
        <taxon>Vertebrata</taxon>
        <taxon>Euteleostomi</taxon>
        <taxon>Mammalia</taxon>
        <taxon>Eutheria</taxon>
        <taxon>Laurasiatheria</taxon>
        <taxon>Artiodactyla</taxon>
        <taxon>Suina</taxon>
        <taxon>Suidae</taxon>
        <taxon>Sus</taxon>
    </lineage>
</organism>
<proteinExistence type="predicted"/>
<feature type="domain" description="RGS" evidence="4">
    <location>
        <begin position="694"/>
        <end position="751"/>
    </location>
</feature>
<keyword evidence="2" id="KW-1133">Transmembrane helix</keyword>
<keyword evidence="3" id="KW-0732">Signal</keyword>
<keyword evidence="2" id="KW-0812">Transmembrane</keyword>
<dbReference type="PANTHER" id="PTHR47079">
    <property type="entry name" value="REGULATOR OF G-PROTEIN SIGNALING PROTEIN-LIKE"/>
    <property type="match status" value="1"/>
</dbReference>
<dbReference type="PROSITE" id="PS50132">
    <property type="entry name" value="RGS"/>
    <property type="match status" value="1"/>
</dbReference>
<dbReference type="InterPro" id="IPR053282">
    <property type="entry name" value="RGS_domain-containing"/>
</dbReference>
<keyword evidence="2" id="KW-0472">Membrane</keyword>
<evidence type="ECO:0000256" key="1">
    <source>
        <dbReference type="SAM" id="MobiDB-lite"/>
    </source>
</evidence>
<dbReference type="SUPFAM" id="SSF48097">
    <property type="entry name" value="Regulator of G-protein signaling, RGS"/>
    <property type="match status" value="3"/>
</dbReference>
<feature type="chain" id="PRO_5021345288" evidence="3">
    <location>
        <begin position="24"/>
        <end position="1180"/>
    </location>
</feature>
<evidence type="ECO:0000256" key="2">
    <source>
        <dbReference type="SAM" id="Phobius"/>
    </source>
</evidence>
<reference evidence="5" key="2">
    <citation type="submission" date="2025-08" db="UniProtKB">
        <authorList>
            <consortium name="Ensembl"/>
        </authorList>
    </citation>
    <scope>IDENTIFICATION</scope>
</reference>
<evidence type="ECO:0000256" key="3">
    <source>
        <dbReference type="SAM" id="SignalP"/>
    </source>
</evidence>
<sequence>MQSCFMRGFFFFFFSSHIEVIGSTNLIILLEDEIFADFFNTFLSLPVFGQTPFYTVENSQWSLWPELPHDLIAKYKGLLTWLEKYRLPFFCKTNLCFHYILCQEFISFINSPEGAKMLSWKKADQWLLQRCIGGVRGMWRFCTYLKGSAGEELVDFWILVEKILSMDEMNMEGRDYYLSLLFVLKATHLQESSRVVTLCNMNIKPLLNLSIWHPNQSTTRREILSHMQKVALFKLQSYWLPNFYTHAKTVMAKEESCQLLMQEYETRLYSICYTHAGGLPLNMSIKKSNHPQTRYSSRKTKRKMWQLIDHGSWSLEMDTKSDTNTLLPQELCPQEKVVVQMPSRKEASSRERTIQSLEKDTLCARKCNVRKKAWSHLRMEGLFETAFSTHLRTLTPIINHSSHMTVKKAMKQNFSLGYTHWALCADACAGSPFRDHLKKLNLKVEICLLDLWQDLHHFLSVLMSNRKTGKAIFRHMLGNRICELYLNEQLGVRLPLKAQTIEGLKELLPSGEMNPWIPRAQKEICKMLSPWYAEFLDEEDYWFLIFTTQSRLVSTRWHKREPTSREENILLYKRFEESLQLSQGLANMEEMESMQWQKIATEDLKQGGSLRIEKKSPVFLADMEKMSFEELCSKYPKVAIEKISDDYKIYCEKSPQIDFTVKIVKEPKMISPSRRRMSSFKRPNVRKPSLRPRNLTEVLLNAQHLEFFREFLRERKAESPLQFLVAIQKISTETNEKTYRSLFENIIRTFFHGKTSPEEMLQCDAPIIKEVSNMHHISTTTLLMLQTYVMKSLEEKWFKDYQDLFPPRPPEAETEIPLTSPGKPSKIVTTHRQESQKRGCLKMISFIQSFCRYRRFMSNPHKRQEFEDYLRLEMHNTKENFAASPNISGRPFSNPTGSRSTDHENGDGTLMKRRLFGHRIITVNFAINDLYFFSEMEKFNDLVSSAHVLQVNRAYNENDVMLMRSKISIILKLYLHSEVPPRLRVNISESQKDAIFAAITEGHLDRSIFHGAIMAIFPVIMYFWKRFCSWKAIRSYFLYRGKKFKDQKLSPKSVYKHPPWSGEQLNSSPFLKPVPRSVLEQQGNLKRGRRRGHRAVPDEGKAECLCSENFGEPKTTGDHAILRFTLLRGIEWLRPQQREAGGSPIQYSSSSILTHSRHAVSTMQLYPVPGPKLPGTKKKK</sequence>
<dbReference type="InterPro" id="IPR016137">
    <property type="entry name" value="RGS"/>
</dbReference>